<evidence type="ECO:0000256" key="1">
    <source>
        <dbReference type="SAM" id="MobiDB-lite"/>
    </source>
</evidence>
<feature type="non-terminal residue" evidence="2">
    <location>
        <position position="89"/>
    </location>
</feature>
<dbReference type="EMBL" id="LAZR01025082">
    <property type="protein sequence ID" value="KKL73057.1"/>
    <property type="molecule type" value="Genomic_DNA"/>
</dbReference>
<comment type="caution">
    <text evidence="2">The sequence shown here is derived from an EMBL/GenBank/DDBJ whole genome shotgun (WGS) entry which is preliminary data.</text>
</comment>
<reference evidence="2" key="1">
    <citation type="journal article" date="2015" name="Nature">
        <title>Complex archaea that bridge the gap between prokaryotes and eukaryotes.</title>
        <authorList>
            <person name="Spang A."/>
            <person name="Saw J.H."/>
            <person name="Jorgensen S.L."/>
            <person name="Zaremba-Niedzwiedzka K."/>
            <person name="Martijn J."/>
            <person name="Lind A.E."/>
            <person name="van Eijk R."/>
            <person name="Schleper C."/>
            <person name="Guy L."/>
            <person name="Ettema T.J."/>
        </authorList>
    </citation>
    <scope>NUCLEOTIDE SEQUENCE</scope>
</reference>
<accession>A0A0F9HD56</accession>
<organism evidence="2">
    <name type="scientific">marine sediment metagenome</name>
    <dbReference type="NCBI Taxonomy" id="412755"/>
    <lineage>
        <taxon>unclassified sequences</taxon>
        <taxon>metagenomes</taxon>
        <taxon>ecological metagenomes</taxon>
    </lineage>
</organism>
<sequence length="89" mass="9478">MLQEFLANNFSDDNGMPEGGTVDGVGLDIDWQAGPLGEEGPDRLEPNGAFVETVIAAALQRIEWYQAVSGGKFACPQNSATIEHLESAL</sequence>
<evidence type="ECO:0000313" key="2">
    <source>
        <dbReference type="EMBL" id="KKL73057.1"/>
    </source>
</evidence>
<gene>
    <name evidence="2" type="ORF">LCGC14_2078770</name>
</gene>
<proteinExistence type="predicted"/>
<feature type="region of interest" description="Disordered" evidence="1">
    <location>
        <begin position="1"/>
        <end position="24"/>
    </location>
</feature>
<feature type="compositionally biased region" description="Polar residues" evidence="1">
    <location>
        <begin position="1"/>
        <end position="12"/>
    </location>
</feature>
<dbReference type="AlphaFoldDB" id="A0A0F9HD56"/>
<protein>
    <submittedName>
        <fullName evidence="2">Uncharacterized protein</fullName>
    </submittedName>
</protein>
<name>A0A0F9HD56_9ZZZZ</name>